<dbReference type="Gene3D" id="3.40.50.1980">
    <property type="entry name" value="Nitrogenase molybdenum iron protein domain"/>
    <property type="match status" value="2"/>
</dbReference>
<dbReference type="AlphaFoldDB" id="G0A919"/>
<keyword evidence="3" id="KW-0813">Transport</keyword>
<proteinExistence type="inferred from homology"/>
<evidence type="ECO:0000256" key="3">
    <source>
        <dbReference type="ARBA" id="ARBA00022448"/>
    </source>
</evidence>
<evidence type="ECO:0000256" key="1">
    <source>
        <dbReference type="ARBA" id="ARBA00004196"/>
    </source>
</evidence>
<reference evidence="8 9" key="2">
    <citation type="journal article" date="2006" name="J. Microbiol. Methods">
        <title>Genomic flank-sequencing of plasposon insertion sites for rapid identification of functional genes.</title>
        <authorList>
            <person name="Leveau J.H."/>
            <person name="Gerards S."/>
            <person name="Fritsche K."/>
            <person name="Zondag G."/>
            <person name="van Veen J.A."/>
        </authorList>
    </citation>
    <scope>NUCLEOTIDE SEQUENCE [LARGE SCALE GENOMIC DNA]</scope>
    <source>
        <strain evidence="8 9">Ter331</strain>
    </source>
</reference>
<comment type="similarity">
    <text evidence="2">Belongs to the bacterial solute-binding protein 8 family.</text>
</comment>
<dbReference type="HOGENOM" id="CLU_038034_10_1_4"/>
<dbReference type="PROSITE" id="PS50983">
    <property type="entry name" value="FE_B12_PBP"/>
    <property type="match status" value="1"/>
</dbReference>
<dbReference type="Proteomes" id="UP000008392">
    <property type="component" value="Chromosome"/>
</dbReference>
<dbReference type="SUPFAM" id="SSF53807">
    <property type="entry name" value="Helical backbone' metal receptor"/>
    <property type="match status" value="1"/>
</dbReference>
<feature type="chain" id="PRO_5003396982" evidence="6">
    <location>
        <begin position="48"/>
        <end position="356"/>
    </location>
</feature>
<reference evidence="8 9" key="1">
    <citation type="journal article" date="2004" name="Environ. Microbiol.">
        <title>Phylogeny-function analysis of (meta)genomic libraries: screening for expression of ribosomal RNA genes by large-insert library fluorescent in situ hybridization (LIL-FISH).</title>
        <authorList>
            <person name="Leveau J.H."/>
            <person name="Gerards S."/>
            <person name="de Boer W."/>
            <person name="van Veen J.A."/>
        </authorList>
    </citation>
    <scope>NUCLEOTIDE SEQUENCE [LARGE SCALE GENOMIC DNA]</scope>
    <source>
        <strain evidence="8 9">Ter331</strain>
    </source>
</reference>
<evidence type="ECO:0000313" key="8">
    <source>
        <dbReference type="EMBL" id="AEK62125.1"/>
    </source>
</evidence>
<reference evidence="8 9" key="3">
    <citation type="journal article" date="2008" name="FEMS Microbiol. Ecol.">
        <title>Identification and characterization of genes underlying chitinolysis in Collimonas fungivorans Ter331.</title>
        <authorList>
            <person name="Fritsche K."/>
            <person name="de Boer W."/>
            <person name="Gerards S."/>
            <person name="van den Berg M."/>
            <person name="van Veen J.A."/>
            <person name="Leveau J.H."/>
        </authorList>
    </citation>
    <scope>NUCLEOTIDE SEQUENCE [LARGE SCALE GENOMIC DNA]</scope>
    <source>
        <strain evidence="8 9">Ter331</strain>
    </source>
</reference>
<organism evidence="8 9">
    <name type="scientific">Collimonas fungivorans (strain Ter331)</name>
    <dbReference type="NCBI Taxonomy" id="1005048"/>
    <lineage>
        <taxon>Bacteria</taxon>
        <taxon>Pseudomonadati</taxon>
        <taxon>Pseudomonadota</taxon>
        <taxon>Betaproteobacteria</taxon>
        <taxon>Burkholderiales</taxon>
        <taxon>Oxalobacteraceae</taxon>
        <taxon>Collimonas</taxon>
    </lineage>
</organism>
<evidence type="ECO:0000313" key="9">
    <source>
        <dbReference type="Proteomes" id="UP000008392"/>
    </source>
</evidence>
<reference evidence="9" key="6">
    <citation type="submission" date="2011-05" db="EMBL/GenBank/DDBJ databases">
        <title>Complete sequence of Collimonas fungivorans Ter331.</title>
        <authorList>
            <person name="Leveau J.H."/>
        </authorList>
    </citation>
    <scope>NUCLEOTIDE SEQUENCE [LARGE SCALE GENOMIC DNA]</scope>
    <source>
        <strain evidence="9">Ter331</strain>
    </source>
</reference>
<dbReference type="STRING" id="1005048.CFU_2298"/>
<accession>G0A919</accession>
<dbReference type="eggNOG" id="COG0614">
    <property type="taxonomic scope" value="Bacteria"/>
</dbReference>
<dbReference type="PANTHER" id="PTHR30532:SF1">
    <property type="entry name" value="IRON(3+)-HYDROXAMATE-BINDING PROTEIN FHUD"/>
    <property type="match status" value="1"/>
</dbReference>
<dbReference type="Pfam" id="PF01497">
    <property type="entry name" value="Peripla_BP_2"/>
    <property type="match status" value="1"/>
</dbReference>
<dbReference type="PANTHER" id="PTHR30532">
    <property type="entry name" value="IRON III DICITRATE-BINDING PERIPLASMIC PROTEIN"/>
    <property type="match status" value="1"/>
</dbReference>
<sequence>MRQLPIAVDDARRSACIAGCDTVSRHVQRLCAIAAACAALCGTPAHAAGSASPTPACEPLVDNLTVSQFQPGIPKRPRRIVVLEYMFAEDLAALGLMPVGMADASNYPGWFDYDKERLATVPDVGTRQEPSFEAIAALQPDLILGVGLRHASIFAALNRIAPTVLFQYSPNLEKNGTSLTQLDWARKIFRTIACLTGREDAAKTVEAKLDAGLARDAQRIKQAGRSGEQVAWLQELGLPDRYWAFTGNSMAGGVARALGVELGYAAPTREGTTYVTSEDLLKKPELAVLFVSSTGPEVPLKQKLDSPIWPFVPARRAGRVALVERNLWVFGGPMSALRLADTMTEQLLSLPPPTKR</sequence>
<dbReference type="CDD" id="cd01146">
    <property type="entry name" value="FhuD"/>
    <property type="match status" value="1"/>
</dbReference>
<evidence type="ECO:0000256" key="5">
    <source>
        <dbReference type="ARBA" id="ARBA00022729"/>
    </source>
</evidence>
<feature type="domain" description="Fe/B12 periplasmic-binding" evidence="7">
    <location>
        <begin position="79"/>
        <end position="351"/>
    </location>
</feature>
<evidence type="ECO:0000256" key="2">
    <source>
        <dbReference type="ARBA" id="ARBA00008814"/>
    </source>
</evidence>
<comment type="subcellular location">
    <subcellularLocation>
        <location evidence="1">Cell envelope</location>
    </subcellularLocation>
</comment>
<reference evidence="8 9" key="5">
    <citation type="journal article" date="2011" name="ISME J.">
        <title>Dual transcriptional profiling of a bacterial/fungal confrontation: Collimonas fungivorans versus Aspergillus niger.</title>
        <authorList>
            <person name="Mela F."/>
            <person name="Fritsche K."/>
            <person name="de Boer W."/>
            <person name="van Veen J.A."/>
            <person name="de Graaff L.H."/>
            <person name="van den Berg M."/>
            <person name="Leveau J.H."/>
        </authorList>
    </citation>
    <scope>NUCLEOTIDE SEQUENCE [LARGE SCALE GENOMIC DNA]</scope>
    <source>
        <strain evidence="8 9">Ter331</strain>
    </source>
</reference>
<dbReference type="InterPro" id="IPR002491">
    <property type="entry name" value="ABC_transptr_periplasmic_BD"/>
</dbReference>
<evidence type="ECO:0000256" key="4">
    <source>
        <dbReference type="ARBA" id="ARBA00022496"/>
    </source>
</evidence>
<dbReference type="KEGG" id="cfu:CFU_2298"/>
<dbReference type="EMBL" id="CP002745">
    <property type="protein sequence ID" value="AEK62125.1"/>
    <property type="molecule type" value="Genomic_DNA"/>
</dbReference>
<keyword evidence="4" id="KW-0408">Iron</keyword>
<protein>
    <submittedName>
        <fullName evidence="8">Periplasmic binding protein</fullName>
    </submittedName>
</protein>
<name>G0A919_COLFT</name>
<dbReference type="GO" id="GO:0030288">
    <property type="term" value="C:outer membrane-bounded periplasmic space"/>
    <property type="evidence" value="ECO:0007669"/>
    <property type="project" value="TreeGrafter"/>
</dbReference>
<gene>
    <name evidence="8" type="ordered locus">CFU_2298</name>
</gene>
<reference evidence="8 9" key="4">
    <citation type="journal article" date="2010" name="Environ. Microbiol.">
        <title>The bacterial genus Collimonas: mycophagy, weathering and other adaptive solutions to life in oligotrophic soil environments.</title>
        <authorList>
            <person name="Leveau J.H."/>
            <person name="Uroz S."/>
            <person name="de Boer W."/>
        </authorList>
    </citation>
    <scope>NUCLEOTIDE SEQUENCE [LARGE SCALE GENOMIC DNA]</scope>
    <source>
        <strain evidence="8 9">Ter331</strain>
    </source>
</reference>
<evidence type="ECO:0000256" key="6">
    <source>
        <dbReference type="SAM" id="SignalP"/>
    </source>
</evidence>
<keyword evidence="4" id="KW-0406">Ion transport</keyword>
<dbReference type="GO" id="GO:1901678">
    <property type="term" value="P:iron coordination entity transport"/>
    <property type="evidence" value="ECO:0007669"/>
    <property type="project" value="UniProtKB-ARBA"/>
</dbReference>
<evidence type="ECO:0000259" key="7">
    <source>
        <dbReference type="PROSITE" id="PS50983"/>
    </source>
</evidence>
<keyword evidence="9" id="KW-1185">Reference proteome</keyword>
<dbReference type="InterPro" id="IPR051313">
    <property type="entry name" value="Bact_iron-sidero_bind"/>
</dbReference>
<keyword evidence="4" id="KW-0410">Iron transport</keyword>
<feature type="signal peptide" evidence="6">
    <location>
        <begin position="1"/>
        <end position="47"/>
    </location>
</feature>
<keyword evidence="5 6" id="KW-0732">Signal</keyword>